<keyword evidence="6" id="KW-1133">Transmembrane helix</keyword>
<dbReference type="InterPro" id="IPR024478">
    <property type="entry name" value="HlyB_4HB_MCP"/>
</dbReference>
<dbReference type="PROSITE" id="PS50885">
    <property type="entry name" value="HAMP"/>
    <property type="match status" value="1"/>
</dbReference>
<evidence type="ECO:0000256" key="3">
    <source>
        <dbReference type="ARBA" id="ARBA00029447"/>
    </source>
</evidence>
<keyword evidence="5" id="KW-0175">Coiled coil</keyword>
<dbReference type="GO" id="GO:0007165">
    <property type="term" value="P:signal transduction"/>
    <property type="evidence" value="ECO:0007669"/>
    <property type="project" value="UniProtKB-KW"/>
</dbReference>
<organism evidence="9 10">
    <name type="scientific">Tepidimonas fonticaldi</name>
    <dbReference type="NCBI Taxonomy" id="1101373"/>
    <lineage>
        <taxon>Bacteria</taxon>
        <taxon>Pseudomonadati</taxon>
        <taxon>Pseudomonadota</taxon>
        <taxon>Betaproteobacteria</taxon>
        <taxon>Burkholderiales</taxon>
        <taxon>Tepidimonas</taxon>
    </lineage>
</organism>
<dbReference type="STRING" id="1101373.A9O67_06365"/>
<dbReference type="CDD" id="cd11386">
    <property type="entry name" value="MCP_signal"/>
    <property type="match status" value="1"/>
</dbReference>
<evidence type="ECO:0000256" key="1">
    <source>
        <dbReference type="ARBA" id="ARBA00004370"/>
    </source>
</evidence>
<feature type="domain" description="Methyl-accepting transducer" evidence="7">
    <location>
        <begin position="282"/>
        <end position="511"/>
    </location>
</feature>
<comment type="subcellular location">
    <subcellularLocation>
        <location evidence="1">Membrane</location>
    </subcellularLocation>
</comment>
<comment type="similarity">
    <text evidence="3">Belongs to the methyl-accepting chemotaxis (MCP) protein family.</text>
</comment>
<evidence type="ECO:0000313" key="9">
    <source>
        <dbReference type="EMBL" id="OBS30614.1"/>
    </source>
</evidence>
<gene>
    <name evidence="9" type="ORF">A9O67_06365</name>
</gene>
<accession>A0A1A6DV11</accession>
<dbReference type="Proteomes" id="UP000091969">
    <property type="component" value="Unassembled WGS sequence"/>
</dbReference>
<keyword evidence="4" id="KW-0807">Transducer</keyword>
<sequence length="527" mass="56973">MNALLNRLRLTQRVFAVIVGYLIVLALVVSAGLWGLYTAKTSLRQVHAHRMAISEALATLLRNYYDNRLHVLLAFQHAPDSPTRALHDHPTSMHLDVVKQQRESNNQALKTIESMLPQMDDEEQRLYQAVMDARKAWQAKRDQALEALRAENFGAEVMQAFLAAGRTEGAAFEAAMQKLRDLQHRRADEEANAAERRYHFNLALVVAVLLLGALPMTVLMVATLRRMSTGFRIADETATAIAAGDLSRAIVPDGRDEIAHVLQQLEQMRQGLRELIGNVVSAADSIASAASQVASGTLDLSQRTEQQASSLEQTASATEQLNSTVHQNAANARQADDMAEKASAIAERGGDVVRQVVQTMNDINESSQRIANIIGVIDGIAFQTNILALNAAVEAARAGEAGRGFAVVASEVRNLASRSAEAAREIKALISDSVTKVGTGKDQVDAAGATMAEIVHSIERVTELMRQIATSSAEQADGLGQINQAVALMDGVTQQNAALVEEASAAAAALREQAQQLTQQVGRFRLR</sequence>
<name>A0A1A6DV11_9BURK</name>
<reference evidence="9 10" key="1">
    <citation type="submission" date="2016-06" db="EMBL/GenBank/DDBJ databases">
        <title>Genome sequence of Tepidimonas fonticaldi PL17.</title>
        <authorList>
            <person name="Pinnaka A.K."/>
        </authorList>
    </citation>
    <scope>NUCLEOTIDE SEQUENCE [LARGE SCALE GENOMIC DNA]</scope>
    <source>
        <strain evidence="9 10">PL17</strain>
    </source>
</reference>
<dbReference type="PROSITE" id="PS50111">
    <property type="entry name" value="CHEMOTAXIS_TRANSDUC_2"/>
    <property type="match status" value="1"/>
</dbReference>
<dbReference type="InterPro" id="IPR004089">
    <property type="entry name" value="MCPsignal_dom"/>
</dbReference>
<evidence type="ECO:0000259" key="7">
    <source>
        <dbReference type="PROSITE" id="PS50111"/>
    </source>
</evidence>
<feature type="coiled-coil region" evidence="5">
    <location>
        <begin position="500"/>
        <end position="527"/>
    </location>
</feature>
<dbReference type="CDD" id="cd19411">
    <property type="entry name" value="MCP2201-like_sensor"/>
    <property type="match status" value="1"/>
</dbReference>
<dbReference type="FunFam" id="1.10.287.950:FF:000001">
    <property type="entry name" value="Methyl-accepting chemotaxis sensory transducer"/>
    <property type="match status" value="1"/>
</dbReference>
<dbReference type="EMBL" id="LZDH01000056">
    <property type="protein sequence ID" value="OBS30614.1"/>
    <property type="molecule type" value="Genomic_DNA"/>
</dbReference>
<evidence type="ECO:0000256" key="6">
    <source>
        <dbReference type="SAM" id="Phobius"/>
    </source>
</evidence>
<keyword evidence="6" id="KW-0812">Transmembrane</keyword>
<feature type="domain" description="HAMP" evidence="8">
    <location>
        <begin position="225"/>
        <end position="277"/>
    </location>
</feature>
<dbReference type="OrthoDB" id="9806477at2"/>
<dbReference type="SUPFAM" id="SSF58104">
    <property type="entry name" value="Methyl-accepting chemotaxis protein (MCP) signaling domain"/>
    <property type="match status" value="1"/>
</dbReference>
<dbReference type="CDD" id="cd06225">
    <property type="entry name" value="HAMP"/>
    <property type="match status" value="1"/>
</dbReference>
<dbReference type="GO" id="GO:0006935">
    <property type="term" value="P:chemotaxis"/>
    <property type="evidence" value="ECO:0007669"/>
    <property type="project" value="TreeGrafter"/>
</dbReference>
<dbReference type="GO" id="GO:0004888">
    <property type="term" value="F:transmembrane signaling receptor activity"/>
    <property type="evidence" value="ECO:0007669"/>
    <property type="project" value="TreeGrafter"/>
</dbReference>
<keyword evidence="2" id="KW-0488">Methylation</keyword>
<evidence type="ECO:0000259" key="8">
    <source>
        <dbReference type="PROSITE" id="PS50885"/>
    </source>
</evidence>
<keyword evidence="6" id="KW-0472">Membrane</keyword>
<dbReference type="RefSeq" id="WP_068609233.1">
    <property type="nucleotide sequence ID" value="NZ_LZDH01000056.1"/>
</dbReference>
<dbReference type="PANTHER" id="PTHR43531">
    <property type="entry name" value="PROTEIN ICFG"/>
    <property type="match status" value="1"/>
</dbReference>
<dbReference type="Pfam" id="PF00015">
    <property type="entry name" value="MCPsignal"/>
    <property type="match status" value="1"/>
</dbReference>
<dbReference type="Gene3D" id="1.10.287.950">
    <property type="entry name" value="Methyl-accepting chemotaxis protein"/>
    <property type="match status" value="1"/>
</dbReference>
<comment type="caution">
    <text evidence="9">The sequence shown here is derived from an EMBL/GenBank/DDBJ whole genome shotgun (WGS) entry which is preliminary data.</text>
</comment>
<keyword evidence="10" id="KW-1185">Reference proteome</keyword>
<evidence type="ECO:0000256" key="2">
    <source>
        <dbReference type="ARBA" id="ARBA00022481"/>
    </source>
</evidence>
<dbReference type="InterPro" id="IPR003660">
    <property type="entry name" value="HAMP_dom"/>
</dbReference>
<evidence type="ECO:0000313" key="10">
    <source>
        <dbReference type="Proteomes" id="UP000091969"/>
    </source>
</evidence>
<dbReference type="Pfam" id="PF12729">
    <property type="entry name" value="4HB_MCP_1"/>
    <property type="match status" value="1"/>
</dbReference>
<dbReference type="InterPro" id="IPR047347">
    <property type="entry name" value="YvaQ-like_sensor"/>
</dbReference>
<dbReference type="PANTHER" id="PTHR43531:SF14">
    <property type="entry name" value="METHYL-ACCEPTING CHEMOTAXIS PROTEIN I-RELATED"/>
    <property type="match status" value="1"/>
</dbReference>
<dbReference type="Pfam" id="PF00672">
    <property type="entry name" value="HAMP"/>
    <property type="match status" value="1"/>
</dbReference>
<proteinExistence type="inferred from homology"/>
<dbReference type="AlphaFoldDB" id="A0A1A6DV11"/>
<evidence type="ECO:0000256" key="5">
    <source>
        <dbReference type="SAM" id="Coils"/>
    </source>
</evidence>
<dbReference type="SMART" id="SM00304">
    <property type="entry name" value="HAMP"/>
    <property type="match status" value="1"/>
</dbReference>
<evidence type="ECO:0000256" key="4">
    <source>
        <dbReference type="PROSITE-ProRule" id="PRU00284"/>
    </source>
</evidence>
<feature type="transmembrane region" description="Helical" evidence="6">
    <location>
        <begin position="202"/>
        <end position="224"/>
    </location>
</feature>
<dbReference type="InterPro" id="IPR051310">
    <property type="entry name" value="MCP_chemotaxis"/>
</dbReference>
<dbReference type="SMART" id="SM00283">
    <property type="entry name" value="MA"/>
    <property type="match status" value="1"/>
</dbReference>
<dbReference type="GO" id="GO:0005886">
    <property type="term" value="C:plasma membrane"/>
    <property type="evidence" value="ECO:0007669"/>
    <property type="project" value="TreeGrafter"/>
</dbReference>
<feature type="transmembrane region" description="Helical" evidence="6">
    <location>
        <begin position="14"/>
        <end position="37"/>
    </location>
</feature>
<protein>
    <submittedName>
        <fullName evidence="9">Chemotaxis protein</fullName>
    </submittedName>
</protein>